<dbReference type="Proteomes" id="UP000256661">
    <property type="component" value="Unassembled WGS sequence"/>
</dbReference>
<evidence type="ECO:0000256" key="2">
    <source>
        <dbReference type="SAM" id="Phobius"/>
    </source>
</evidence>
<protein>
    <submittedName>
        <fullName evidence="3">Uncharacterized protein</fullName>
    </submittedName>
</protein>
<organism evidence="3 4">
    <name type="scientific">Thermomonospora umbrina</name>
    <dbReference type="NCBI Taxonomy" id="111806"/>
    <lineage>
        <taxon>Bacteria</taxon>
        <taxon>Bacillati</taxon>
        <taxon>Actinomycetota</taxon>
        <taxon>Actinomycetes</taxon>
        <taxon>Streptosporangiales</taxon>
        <taxon>Thermomonosporaceae</taxon>
        <taxon>Thermomonospora</taxon>
    </lineage>
</organism>
<feature type="region of interest" description="Disordered" evidence="1">
    <location>
        <begin position="50"/>
        <end position="117"/>
    </location>
</feature>
<comment type="caution">
    <text evidence="3">The sequence shown here is derived from an EMBL/GenBank/DDBJ whole genome shotgun (WGS) entry which is preliminary data.</text>
</comment>
<feature type="compositionally biased region" description="Gly residues" evidence="1">
    <location>
        <begin position="79"/>
        <end position="101"/>
    </location>
</feature>
<accession>A0A3D9SG87</accession>
<feature type="transmembrane region" description="Helical" evidence="2">
    <location>
        <begin position="17"/>
        <end position="39"/>
    </location>
</feature>
<keyword evidence="2" id="KW-1133">Transmembrane helix</keyword>
<evidence type="ECO:0000313" key="3">
    <source>
        <dbReference type="EMBL" id="REE94697.1"/>
    </source>
</evidence>
<keyword evidence="4" id="KW-1185">Reference proteome</keyword>
<dbReference type="EMBL" id="QTTT01000001">
    <property type="protein sequence ID" value="REE94697.1"/>
    <property type="molecule type" value="Genomic_DNA"/>
</dbReference>
<evidence type="ECO:0000256" key="1">
    <source>
        <dbReference type="SAM" id="MobiDB-lite"/>
    </source>
</evidence>
<keyword evidence="2" id="KW-0812">Transmembrane</keyword>
<dbReference type="OrthoDB" id="3477965at2"/>
<dbReference type="RefSeq" id="WP_116020607.1">
    <property type="nucleotide sequence ID" value="NZ_QTTT01000001.1"/>
</dbReference>
<sequence length="199" mass="19941">MNAGKPSVRDPADRLRILGYGGSVLLVLAAVAVLLMPLFDDGDGTGAATAGARTVGGAGTTASPGAGPTGDDQRRSQGRGEGPGGESGPGGSQHPGGGGQGDPVPLPGGRGTADHCPDGLGAAEYGVEGLSVVVRMDGEAFVHVKVHLQGLSSVERTGRVKGGRPHTFVFRDAPVDLVERIQLSYVGSTVPQTCDLRLG</sequence>
<name>A0A3D9SG87_9ACTN</name>
<feature type="compositionally biased region" description="Low complexity" evidence="1">
    <location>
        <begin position="60"/>
        <end position="70"/>
    </location>
</feature>
<evidence type="ECO:0000313" key="4">
    <source>
        <dbReference type="Proteomes" id="UP000256661"/>
    </source>
</evidence>
<reference evidence="3 4" key="1">
    <citation type="submission" date="2018-08" db="EMBL/GenBank/DDBJ databases">
        <title>Sequencing the genomes of 1000 actinobacteria strains.</title>
        <authorList>
            <person name="Klenk H.-P."/>
        </authorList>
    </citation>
    <scope>NUCLEOTIDE SEQUENCE [LARGE SCALE GENOMIC DNA]</scope>
    <source>
        <strain evidence="3 4">DSM 43927</strain>
    </source>
</reference>
<keyword evidence="2" id="KW-0472">Membrane</keyword>
<gene>
    <name evidence="3" type="ORF">DFJ69_0045</name>
</gene>
<dbReference type="AlphaFoldDB" id="A0A3D9SG87"/>
<proteinExistence type="predicted"/>